<evidence type="ECO:0000313" key="2">
    <source>
        <dbReference type="Proteomes" id="UP000036367"/>
    </source>
</evidence>
<gene>
    <name evidence="1" type="ORF">RISK_005167</name>
</gene>
<sequence length="66" mass="7812">MLCPRLNKALHRNDLNHNQNFSSQSRFSATERLIDHLHGVPIFKRQHFEDREVRDLSSRVLPSFAK</sequence>
<accession>A0A0J1B8T0</accession>
<name>A0A0J1B8T0_RHOIS</name>
<dbReference type="STRING" id="595434.RISK_005167"/>
<dbReference type="EMBL" id="LECT01000043">
    <property type="protein sequence ID" value="KLU02871.1"/>
    <property type="molecule type" value="Genomic_DNA"/>
</dbReference>
<keyword evidence="2" id="KW-1185">Reference proteome</keyword>
<proteinExistence type="predicted"/>
<reference evidence="1" key="1">
    <citation type="submission" date="2015-05" db="EMBL/GenBank/DDBJ databases">
        <title>Permanent draft genome of Rhodopirellula islandicus K833.</title>
        <authorList>
            <person name="Kizina J."/>
            <person name="Richter M."/>
            <person name="Glockner F.O."/>
            <person name="Harder J."/>
        </authorList>
    </citation>
    <scope>NUCLEOTIDE SEQUENCE [LARGE SCALE GENOMIC DNA]</scope>
    <source>
        <strain evidence="1">K833</strain>
    </source>
</reference>
<evidence type="ECO:0000313" key="1">
    <source>
        <dbReference type="EMBL" id="KLU02871.1"/>
    </source>
</evidence>
<organism evidence="1 2">
    <name type="scientific">Rhodopirellula islandica</name>
    <dbReference type="NCBI Taxonomy" id="595434"/>
    <lineage>
        <taxon>Bacteria</taxon>
        <taxon>Pseudomonadati</taxon>
        <taxon>Planctomycetota</taxon>
        <taxon>Planctomycetia</taxon>
        <taxon>Pirellulales</taxon>
        <taxon>Pirellulaceae</taxon>
        <taxon>Rhodopirellula</taxon>
    </lineage>
</organism>
<dbReference type="AlphaFoldDB" id="A0A0J1B8T0"/>
<protein>
    <submittedName>
        <fullName evidence="1">Uncharacterized protein</fullName>
    </submittedName>
</protein>
<dbReference type="PATRIC" id="fig|595434.4.peg.4902"/>
<dbReference type="Proteomes" id="UP000036367">
    <property type="component" value="Unassembled WGS sequence"/>
</dbReference>
<comment type="caution">
    <text evidence="1">The sequence shown here is derived from an EMBL/GenBank/DDBJ whole genome shotgun (WGS) entry which is preliminary data.</text>
</comment>